<reference evidence="1 2" key="1">
    <citation type="journal article" date="2012" name="Eukaryot. Cell">
        <title>Genome sequence of the Trichosporon asahii environmental strain CBS 8904.</title>
        <authorList>
            <person name="Yang R.Y."/>
            <person name="Li H.T."/>
            <person name="Zhu H."/>
            <person name="Zhou G.P."/>
            <person name="Wang M."/>
            <person name="Wang L."/>
        </authorList>
    </citation>
    <scope>NUCLEOTIDE SEQUENCE [LARGE SCALE GENOMIC DNA]</scope>
    <source>
        <strain evidence="1 2">CBS 8904</strain>
    </source>
</reference>
<sequence length="345" mass="37529">MSPPTPAATTADHPSTAMKIPYDSYPHVIESIVAYSDYETLLSFRATCSALKTTAHKTLCDGELFVSIKDHPGGLDGWVQDIETDLQAKREPVWREVVLRSDKGVLPFRTEADWAFACSHSTFVSIDGGCLAPSLGAARFTMPSPEEVYALRSHTDIDEYNKLVASLPKRSSLAGLHRSLSQITSPLLIQHAWQNPAPVFLPSSETMTLMLDPNCDCGNSEAGLDTTLEHTATEVQVRVTELWDPGFDVPECAVTRAALAPSVKRLVLSARDVQSFAIPLQAILAAREKHNNSPLEIRIELAEDLGEEPARYLGAAYADQFGVPHDKLTIVHEPSAGKAPGMGDE</sequence>
<dbReference type="InParanoid" id="K1VTX6"/>
<protein>
    <recommendedName>
        <fullName evidence="3">F-box domain-containing protein</fullName>
    </recommendedName>
</protein>
<dbReference type="OrthoDB" id="2597004at2759"/>
<evidence type="ECO:0000313" key="1">
    <source>
        <dbReference type="EMBL" id="EKD03012.1"/>
    </source>
</evidence>
<evidence type="ECO:0008006" key="3">
    <source>
        <dbReference type="Google" id="ProtNLM"/>
    </source>
</evidence>
<dbReference type="EMBL" id="AMBO01000271">
    <property type="protein sequence ID" value="EKD03012.1"/>
    <property type="molecule type" value="Genomic_DNA"/>
</dbReference>
<name>K1VTX6_TRIAC</name>
<accession>K1VTX6</accession>
<dbReference type="AlphaFoldDB" id="K1VTX6"/>
<keyword evidence="2" id="KW-1185">Reference proteome</keyword>
<dbReference type="Proteomes" id="UP000006757">
    <property type="component" value="Unassembled WGS sequence"/>
</dbReference>
<dbReference type="HOGENOM" id="CLU_804566_0_0_1"/>
<evidence type="ECO:0000313" key="2">
    <source>
        <dbReference type="Proteomes" id="UP000006757"/>
    </source>
</evidence>
<gene>
    <name evidence="1" type="ORF">A1Q2_02729</name>
</gene>
<proteinExistence type="predicted"/>
<organism evidence="1 2">
    <name type="scientific">Trichosporon asahii var. asahii (strain CBS 8904)</name>
    <name type="common">Yeast</name>
    <dbReference type="NCBI Taxonomy" id="1220162"/>
    <lineage>
        <taxon>Eukaryota</taxon>
        <taxon>Fungi</taxon>
        <taxon>Dikarya</taxon>
        <taxon>Basidiomycota</taxon>
        <taxon>Agaricomycotina</taxon>
        <taxon>Tremellomycetes</taxon>
        <taxon>Trichosporonales</taxon>
        <taxon>Trichosporonaceae</taxon>
        <taxon>Trichosporon</taxon>
    </lineage>
</organism>
<comment type="caution">
    <text evidence="1">The sequence shown here is derived from an EMBL/GenBank/DDBJ whole genome shotgun (WGS) entry which is preliminary data.</text>
</comment>